<dbReference type="SUPFAM" id="SSF56059">
    <property type="entry name" value="Glutathione synthetase ATP-binding domain-like"/>
    <property type="match status" value="1"/>
</dbReference>
<dbReference type="InterPro" id="IPR016185">
    <property type="entry name" value="PreATP-grasp_dom_sf"/>
</dbReference>
<evidence type="ECO:0000313" key="7">
    <source>
        <dbReference type="EMBL" id="SEN63989.1"/>
    </source>
</evidence>
<dbReference type="GO" id="GO:0016874">
    <property type="term" value="F:ligase activity"/>
    <property type="evidence" value="ECO:0007669"/>
    <property type="project" value="UniProtKB-KW"/>
</dbReference>
<keyword evidence="2" id="KW-0479">Metal-binding</keyword>
<dbReference type="GO" id="GO:0005524">
    <property type="term" value="F:ATP binding"/>
    <property type="evidence" value="ECO:0007669"/>
    <property type="project" value="UniProtKB-KW"/>
</dbReference>
<evidence type="ECO:0000313" key="8">
    <source>
        <dbReference type="Proteomes" id="UP000199493"/>
    </source>
</evidence>
<dbReference type="AlphaFoldDB" id="A0A1H8I697"/>
<dbReference type="EMBL" id="FODB01000018">
    <property type="protein sequence ID" value="SEN63989.1"/>
    <property type="molecule type" value="Genomic_DNA"/>
</dbReference>
<evidence type="ECO:0000259" key="6">
    <source>
        <dbReference type="Pfam" id="PF03738"/>
    </source>
</evidence>
<dbReference type="SUPFAM" id="SSF52440">
    <property type="entry name" value="PreATP-grasp domain"/>
    <property type="match status" value="1"/>
</dbReference>
<evidence type="ECO:0000256" key="2">
    <source>
        <dbReference type="ARBA" id="ARBA00022723"/>
    </source>
</evidence>
<evidence type="ECO:0000256" key="1">
    <source>
        <dbReference type="ARBA" id="ARBA00022598"/>
    </source>
</evidence>
<protein>
    <submittedName>
        <fullName evidence="7">Glutathionylspermidine synthase</fullName>
    </submittedName>
</protein>
<keyword evidence="5" id="KW-0460">Magnesium</keyword>
<keyword evidence="3" id="KW-0547">Nucleotide-binding</keyword>
<reference evidence="7 8" key="1">
    <citation type="submission" date="2016-10" db="EMBL/GenBank/DDBJ databases">
        <authorList>
            <person name="de Groot N.N."/>
        </authorList>
    </citation>
    <scope>NUCLEOTIDE SEQUENCE [LARGE SCALE GENOMIC DNA]</scope>
    <source>
        <strain evidence="7 8">558</strain>
    </source>
</reference>
<keyword evidence="4" id="KW-0067">ATP-binding</keyword>
<dbReference type="RefSeq" id="WP_089675239.1">
    <property type="nucleotide sequence ID" value="NZ_FODB01000018.1"/>
</dbReference>
<organism evidence="7 8">
    <name type="scientific">Vreelandella aquamarina</name>
    <dbReference type="NCBI Taxonomy" id="77097"/>
    <lineage>
        <taxon>Bacteria</taxon>
        <taxon>Pseudomonadati</taxon>
        <taxon>Pseudomonadota</taxon>
        <taxon>Gammaproteobacteria</taxon>
        <taxon>Oceanospirillales</taxon>
        <taxon>Halomonadaceae</taxon>
        <taxon>Vreelandella</taxon>
    </lineage>
</organism>
<gene>
    <name evidence="7" type="ORF">SAMN04490369_101820</name>
</gene>
<sequence>MLRINVSERPQWKTLAKELGFHFHTIDGEPYWKEDAYYQFTLEQVEQEIEAPTEALHEMCMELVDKVCHSNALMQRLAIPEHMWDLIHHSWRSGQPPLYGRMDFAYSGNGPAKLLELNYDTPTSLYEAGFFQWVWLEQAIEQGILPRHADQYNSIQERLLNAMAHLGDRLENRTLYFSCVKGSDEERATVSYLQDIALQAGLQAPFIYIEDIGVAPGVEHFVDLDEQPITALFKLYPWEEMAIEAFGEAVTQLNTYWFEPPWKAVLSNKGILPLLWEEFEGHPNLLPAYFEKDSHSPLEAGWVRKPFFSREGSNISLITPSGQQESVGGPYTDNPWIRQAYHPLPRFGDMHALIGSWVVGDRACGMGIREDVGRITKDTSCFIPHAII</sequence>
<dbReference type="GO" id="GO:0046872">
    <property type="term" value="F:metal ion binding"/>
    <property type="evidence" value="ECO:0007669"/>
    <property type="project" value="UniProtKB-KW"/>
</dbReference>
<dbReference type="InterPro" id="IPR005494">
    <property type="entry name" value="GSPS_pre-ATP-grasp-like_dom"/>
</dbReference>
<evidence type="ECO:0000256" key="3">
    <source>
        <dbReference type="ARBA" id="ARBA00022741"/>
    </source>
</evidence>
<proteinExistence type="predicted"/>
<dbReference type="Pfam" id="PF03738">
    <property type="entry name" value="GSP_synth"/>
    <property type="match status" value="1"/>
</dbReference>
<evidence type="ECO:0000256" key="4">
    <source>
        <dbReference type="ARBA" id="ARBA00022840"/>
    </source>
</evidence>
<feature type="domain" description="Glutathionylspermidine synthase pre-ATP-grasp-like" evidence="6">
    <location>
        <begin position="12"/>
        <end position="387"/>
    </location>
</feature>
<evidence type="ECO:0000256" key="5">
    <source>
        <dbReference type="ARBA" id="ARBA00022842"/>
    </source>
</evidence>
<dbReference type="STRING" id="77097.SAMN04490369_101820"/>
<keyword evidence="1" id="KW-0436">Ligase</keyword>
<accession>A0A1H8I697</accession>
<dbReference type="Gene3D" id="3.30.1490.330">
    <property type="match status" value="1"/>
</dbReference>
<name>A0A1H8I697_9GAMM</name>
<dbReference type="Proteomes" id="UP000199493">
    <property type="component" value="Unassembled WGS sequence"/>
</dbReference>